<keyword evidence="2" id="KW-1185">Reference proteome</keyword>
<organism evidence="1 2">
    <name type="scientific">Gossypium darwinii</name>
    <name type="common">Darwin's cotton</name>
    <name type="synonym">Gossypium barbadense var. darwinii</name>
    <dbReference type="NCBI Taxonomy" id="34276"/>
    <lineage>
        <taxon>Eukaryota</taxon>
        <taxon>Viridiplantae</taxon>
        <taxon>Streptophyta</taxon>
        <taxon>Embryophyta</taxon>
        <taxon>Tracheophyta</taxon>
        <taxon>Spermatophyta</taxon>
        <taxon>Magnoliopsida</taxon>
        <taxon>eudicotyledons</taxon>
        <taxon>Gunneridae</taxon>
        <taxon>Pentapetalae</taxon>
        <taxon>rosids</taxon>
        <taxon>malvids</taxon>
        <taxon>Malvales</taxon>
        <taxon>Malvaceae</taxon>
        <taxon>Malvoideae</taxon>
        <taxon>Gossypium</taxon>
    </lineage>
</organism>
<reference evidence="1 2" key="1">
    <citation type="submission" date="2019-06" db="EMBL/GenBank/DDBJ databases">
        <title>WGS assembly of Gossypium darwinii.</title>
        <authorList>
            <person name="Chen Z.J."/>
            <person name="Sreedasyam A."/>
            <person name="Ando A."/>
            <person name="Song Q."/>
            <person name="De L."/>
            <person name="Hulse-Kemp A."/>
            <person name="Ding M."/>
            <person name="Ye W."/>
            <person name="Kirkbride R."/>
            <person name="Jenkins J."/>
            <person name="Plott C."/>
            <person name="Lovell J."/>
            <person name="Lin Y.-M."/>
            <person name="Vaughn R."/>
            <person name="Liu B."/>
            <person name="Li W."/>
            <person name="Simpson S."/>
            <person name="Scheffler B."/>
            <person name="Saski C."/>
            <person name="Grover C."/>
            <person name="Hu G."/>
            <person name="Conover J."/>
            <person name="Carlson J."/>
            <person name="Shu S."/>
            <person name="Boston L."/>
            <person name="Williams M."/>
            <person name="Peterson D."/>
            <person name="Mcgee K."/>
            <person name="Jones D."/>
            <person name="Wendel J."/>
            <person name="Stelly D."/>
            <person name="Grimwood J."/>
            <person name="Schmutz J."/>
        </authorList>
    </citation>
    <scope>NUCLEOTIDE SEQUENCE [LARGE SCALE GENOMIC DNA]</scope>
    <source>
        <strain evidence="1">1808015.09</strain>
    </source>
</reference>
<dbReference type="Proteomes" id="UP000323506">
    <property type="component" value="Chromosome D12"/>
</dbReference>
<gene>
    <name evidence="1" type="ORF">ES288_D12G076700v1</name>
</gene>
<protein>
    <submittedName>
        <fullName evidence="1">Uncharacterized protein</fullName>
    </submittedName>
</protein>
<name>A0A5D2A9M9_GOSDA</name>
<sequence>MGLCYIPSLAHWTSQLFVGFSFRLVCRGWNTSLISWDINLSWISSRFLKKMKQGDGMIMLATSHLRLKTSTSKAVQEGEGPSGNLLQLTAAAAIGLEEAALSREKEHQCGSSLSG</sequence>
<evidence type="ECO:0000313" key="1">
    <source>
        <dbReference type="EMBL" id="TYG40232.1"/>
    </source>
</evidence>
<dbReference type="AlphaFoldDB" id="A0A5D2A9M9"/>
<accession>A0A5D2A9M9</accession>
<proteinExistence type="predicted"/>
<evidence type="ECO:0000313" key="2">
    <source>
        <dbReference type="Proteomes" id="UP000323506"/>
    </source>
</evidence>
<dbReference type="EMBL" id="CM017712">
    <property type="protein sequence ID" value="TYG40232.1"/>
    <property type="molecule type" value="Genomic_DNA"/>
</dbReference>